<keyword evidence="3" id="KW-0813">Transport</keyword>
<evidence type="ECO:0000313" key="8">
    <source>
        <dbReference type="EMBL" id="PVX42875.1"/>
    </source>
</evidence>
<feature type="transmembrane region" description="Helical" evidence="7">
    <location>
        <begin position="300"/>
        <end position="321"/>
    </location>
</feature>
<keyword evidence="5 7" id="KW-1133">Transmembrane helix</keyword>
<dbReference type="PANTHER" id="PTHR42810:SF2">
    <property type="entry name" value="PURINE PERMEASE C1399.01C-RELATED"/>
    <property type="match status" value="1"/>
</dbReference>
<dbReference type="Pfam" id="PF00860">
    <property type="entry name" value="Xan_ur_permease"/>
    <property type="match status" value="1"/>
</dbReference>
<dbReference type="PROSITE" id="PS01116">
    <property type="entry name" value="XANTH_URACIL_PERMASE"/>
    <property type="match status" value="1"/>
</dbReference>
<name>A0A2U0TGY1_9PAST</name>
<dbReference type="Proteomes" id="UP000245909">
    <property type="component" value="Unassembled WGS sequence"/>
</dbReference>
<dbReference type="InterPro" id="IPR006043">
    <property type="entry name" value="NCS2"/>
</dbReference>
<dbReference type="RefSeq" id="WP_116630977.1">
    <property type="nucleotide sequence ID" value="NZ_QENU01000001.1"/>
</dbReference>
<evidence type="ECO:0000256" key="2">
    <source>
        <dbReference type="ARBA" id="ARBA00008821"/>
    </source>
</evidence>
<dbReference type="GO" id="GO:0005886">
    <property type="term" value="C:plasma membrane"/>
    <property type="evidence" value="ECO:0007669"/>
    <property type="project" value="TreeGrafter"/>
</dbReference>
<reference evidence="8 9" key="1">
    <citation type="submission" date="2018-05" db="EMBL/GenBank/DDBJ databases">
        <title>Genomic Encyclopedia of Type Strains, Phase IV (KMG-IV): sequencing the most valuable type-strain genomes for metagenomic binning, comparative biology and taxonomic classification.</title>
        <authorList>
            <person name="Goeker M."/>
        </authorList>
    </citation>
    <scope>NUCLEOTIDE SEQUENCE [LARGE SCALE GENOMIC DNA]</scope>
    <source>
        <strain evidence="8 9">DSM 22999</strain>
    </source>
</reference>
<dbReference type="GO" id="GO:0042907">
    <property type="term" value="F:xanthine transmembrane transporter activity"/>
    <property type="evidence" value="ECO:0007669"/>
    <property type="project" value="TreeGrafter"/>
</dbReference>
<evidence type="ECO:0000256" key="7">
    <source>
        <dbReference type="SAM" id="Phobius"/>
    </source>
</evidence>
<feature type="transmembrane region" description="Helical" evidence="7">
    <location>
        <begin position="14"/>
        <end position="34"/>
    </location>
</feature>
<feature type="transmembrane region" description="Helical" evidence="7">
    <location>
        <begin position="361"/>
        <end position="377"/>
    </location>
</feature>
<evidence type="ECO:0000256" key="6">
    <source>
        <dbReference type="ARBA" id="ARBA00023136"/>
    </source>
</evidence>
<evidence type="ECO:0000256" key="3">
    <source>
        <dbReference type="ARBA" id="ARBA00022448"/>
    </source>
</evidence>
<evidence type="ECO:0000313" key="9">
    <source>
        <dbReference type="Proteomes" id="UP000245909"/>
    </source>
</evidence>
<feature type="transmembrane region" description="Helical" evidence="7">
    <location>
        <begin position="223"/>
        <end position="245"/>
    </location>
</feature>
<feature type="transmembrane region" description="Helical" evidence="7">
    <location>
        <begin position="116"/>
        <end position="138"/>
    </location>
</feature>
<evidence type="ECO:0000256" key="4">
    <source>
        <dbReference type="ARBA" id="ARBA00022692"/>
    </source>
</evidence>
<accession>A0A2U0TGY1</accession>
<keyword evidence="6 7" id="KW-0472">Membrane</keyword>
<proteinExistence type="inferred from homology"/>
<feature type="transmembrane region" description="Helical" evidence="7">
    <location>
        <begin position="177"/>
        <end position="203"/>
    </location>
</feature>
<feature type="transmembrane region" description="Helical" evidence="7">
    <location>
        <begin position="150"/>
        <end position="170"/>
    </location>
</feature>
<feature type="transmembrane region" description="Helical" evidence="7">
    <location>
        <begin position="85"/>
        <end position="104"/>
    </location>
</feature>
<feature type="transmembrane region" description="Helical" evidence="7">
    <location>
        <begin position="383"/>
        <end position="401"/>
    </location>
</feature>
<protein>
    <submittedName>
        <fullName evidence="8">Uracil permease</fullName>
    </submittedName>
</protein>
<organism evidence="8 9">
    <name type="scientific">Alitibacter langaaensis DSM 22999</name>
    <dbReference type="NCBI Taxonomy" id="1122935"/>
    <lineage>
        <taxon>Bacteria</taxon>
        <taxon>Pseudomonadati</taxon>
        <taxon>Pseudomonadota</taxon>
        <taxon>Gammaproteobacteria</taxon>
        <taxon>Pasteurellales</taxon>
        <taxon>Pasteurellaceae</taxon>
        <taxon>Alitibacter</taxon>
    </lineage>
</organism>
<dbReference type="PANTHER" id="PTHR42810">
    <property type="entry name" value="PURINE PERMEASE C1399.01C-RELATED"/>
    <property type="match status" value="1"/>
</dbReference>
<evidence type="ECO:0000256" key="1">
    <source>
        <dbReference type="ARBA" id="ARBA00004141"/>
    </source>
</evidence>
<keyword evidence="4 7" id="KW-0812">Transmembrane</keyword>
<dbReference type="InterPro" id="IPR006042">
    <property type="entry name" value="Xan_ur_permease"/>
</dbReference>
<dbReference type="AlphaFoldDB" id="A0A2U0TGY1"/>
<sequence length="409" mass="42733">MTQIENKQSTTKQALVGLQMLFVAFGALVLVPLITGLDPNTALLTAGVGTLIFQLCTGKQVPIFLASSFAFIAPIQYGVQTWGIATTMGGLACTGLVYLALSTLVKLKGVDALQRVFPPVVVGPVIIIIGMGLAPVAVDMALGKNSAYEYNQAVLVSMATLLTTLCVAVFSKGIMKLIPIMFGIAVGYIICLFLGLINFQPVIDAPWFSVPHITTPEFKLEAILYLLPIAIAPAVEHVGGIMAISSVAGKDFLKKPGLHRTLLGDGVATAAAALVGGPPNTTYAEVTGAVMLTRNFNPSIMTWAAVWAIAISFCGKVGAFLSTIPTIVMGGIMMLVFGSIAVVGMSTLIRGKVDVTEARNLCIISVVMTFGIGGMFVDVGGMSIKGISLCAIVAIILNLVLPKAENKID</sequence>
<dbReference type="NCBIfam" id="TIGR00801">
    <property type="entry name" value="ncs2"/>
    <property type="match status" value="1"/>
</dbReference>
<keyword evidence="9" id="KW-1185">Reference proteome</keyword>
<feature type="transmembrane region" description="Helical" evidence="7">
    <location>
        <begin position="327"/>
        <end position="349"/>
    </location>
</feature>
<comment type="caution">
    <text evidence="8">The sequence shown here is derived from an EMBL/GenBank/DDBJ whole genome shotgun (WGS) entry which is preliminary data.</text>
</comment>
<dbReference type="EMBL" id="QENU01000001">
    <property type="protein sequence ID" value="PVX42875.1"/>
    <property type="molecule type" value="Genomic_DNA"/>
</dbReference>
<dbReference type="OrthoDB" id="9779092at2"/>
<gene>
    <name evidence="8" type="ORF">C8D76_101205</name>
</gene>
<comment type="similarity">
    <text evidence="2">Belongs to the nucleobase:cation symporter-2 (NCS2) (TC 2.A.40) family.</text>
</comment>
<feature type="transmembrane region" description="Helical" evidence="7">
    <location>
        <begin position="40"/>
        <end position="56"/>
    </location>
</feature>
<evidence type="ECO:0000256" key="5">
    <source>
        <dbReference type="ARBA" id="ARBA00022989"/>
    </source>
</evidence>
<comment type="subcellular location">
    <subcellularLocation>
        <location evidence="1">Membrane</location>
        <topology evidence="1">Multi-pass membrane protein</topology>
    </subcellularLocation>
</comment>